<comment type="caution">
    <text evidence="2">The sequence shown here is derived from an EMBL/GenBank/DDBJ whole genome shotgun (WGS) entry which is preliminary data.</text>
</comment>
<keyword evidence="3" id="KW-1185">Reference proteome</keyword>
<accession>A0A4U1J6J4</accession>
<protein>
    <submittedName>
        <fullName evidence="2">Type VI secretion system baseplate subunit TssE</fullName>
    </submittedName>
</protein>
<dbReference type="Pfam" id="PF04965">
    <property type="entry name" value="GPW_gp25"/>
    <property type="match status" value="1"/>
</dbReference>
<dbReference type="EMBL" id="SSMQ01000033">
    <property type="protein sequence ID" value="TKD02764.1"/>
    <property type="molecule type" value="Genomic_DNA"/>
</dbReference>
<sequence length="119" mass="13348">MSFYGKLRGDHEPRLESIARNLEVSLNAKGGYASAVEVYGLGRYDGHFATKPLLDELCAEMLGVVRAYEPRLREPKLTLIGRDQGLWVRFTLTGLVGGQPVTYHVFLHSVFRNVSVRRG</sequence>
<dbReference type="AlphaFoldDB" id="A0A4U1J6J4"/>
<dbReference type="InterPro" id="IPR007048">
    <property type="entry name" value="IraD/Gp25-like"/>
</dbReference>
<organism evidence="2 3">
    <name type="scientific">Polyangium fumosum</name>
    <dbReference type="NCBI Taxonomy" id="889272"/>
    <lineage>
        <taxon>Bacteria</taxon>
        <taxon>Pseudomonadati</taxon>
        <taxon>Myxococcota</taxon>
        <taxon>Polyangia</taxon>
        <taxon>Polyangiales</taxon>
        <taxon>Polyangiaceae</taxon>
        <taxon>Polyangium</taxon>
    </lineage>
</organism>
<dbReference type="RefSeq" id="WP_136932170.1">
    <property type="nucleotide sequence ID" value="NZ_SSMQ01000033.1"/>
</dbReference>
<proteinExistence type="predicted"/>
<dbReference type="Proteomes" id="UP000309215">
    <property type="component" value="Unassembled WGS sequence"/>
</dbReference>
<evidence type="ECO:0000313" key="3">
    <source>
        <dbReference type="Proteomes" id="UP000309215"/>
    </source>
</evidence>
<feature type="domain" description="IraD/Gp25-like" evidence="1">
    <location>
        <begin position="15"/>
        <end position="100"/>
    </location>
</feature>
<evidence type="ECO:0000259" key="1">
    <source>
        <dbReference type="Pfam" id="PF04965"/>
    </source>
</evidence>
<evidence type="ECO:0000313" key="2">
    <source>
        <dbReference type="EMBL" id="TKD02764.1"/>
    </source>
</evidence>
<name>A0A4U1J6J4_9BACT</name>
<gene>
    <name evidence="2" type="ORF">E8A74_28110</name>
</gene>
<dbReference type="OrthoDB" id="5512143at2"/>
<dbReference type="SUPFAM" id="SSF160719">
    <property type="entry name" value="gpW/gp25-like"/>
    <property type="match status" value="1"/>
</dbReference>
<reference evidence="2 3" key="1">
    <citation type="submission" date="2019-04" db="EMBL/GenBank/DDBJ databases">
        <authorList>
            <person name="Li Y."/>
            <person name="Wang J."/>
        </authorList>
    </citation>
    <scope>NUCLEOTIDE SEQUENCE [LARGE SCALE GENOMIC DNA]</scope>
    <source>
        <strain evidence="2 3">DSM 14668</strain>
    </source>
</reference>